<keyword evidence="9 18" id="KW-0479">Metal-binding</keyword>
<evidence type="ECO:0000256" key="11">
    <source>
        <dbReference type="ARBA" id="ARBA00022801"/>
    </source>
</evidence>
<dbReference type="HAMAP" id="MF_01405">
    <property type="entry name" value="Non_canon_purine_NTPase"/>
    <property type="match status" value="1"/>
</dbReference>
<evidence type="ECO:0000256" key="4">
    <source>
        <dbReference type="ARBA" id="ARBA00022552"/>
    </source>
</evidence>
<comment type="cofactor">
    <cofactor evidence="18">
        <name>Mg(2+)</name>
        <dbReference type="ChEBI" id="CHEBI:18420"/>
    </cofactor>
    <text evidence="18">Binds 1 Mg(2+) ion per subunit.</text>
</comment>
<feature type="binding site" evidence="18">
    <location>
        <position position="319"/>
    </location>
    <ligand>
        <name>substrate</name>
    </ligand>
</feature>
<reference evidence="25 29" key="3">
    <citation type="submission" date="2020-03" db="EMBL/GenBank/DDBJ databases">
        <title>Characterization of ganglioside-mimicking enterococci.</title>
        <authorList>
            <person name="Patry R.T."/>
            <person name="Nothaft H."/>
            <person name="Bridger R."/>
            <person name="Shajahan A."/>
            <person name="Huynh S."/>
            <person name="Sanchez S."/>
            <person name="Azadi P."/>
            <person name="Cooper K."/>
            <person name="Miller W.G."/>
            <person name="Parker C.T."/>
            <person name="Wells L."/>
            <person name="Szymanski C.M."/>
        </authorList>
    </citation>
    <scope>NUCLEOTIDE SEQUENCE [LARGE SCALE GENOMIC DNA]</scope>
    <source>
        <strain evidence="25 29">EGM181</strain>
    </source>
</reference>
<evidence type="ECO:0000256" key="10">
    <source>
        <dbReference type="ARBA" id="ARBA00022741"/>
    </source>
</evidence>
<comment type="catalytic activity">
    <reaction evidence="17">
        <text>tRNA(n+1) + phosphate = tRNA(n) + a ribonucleoside 5'-diphosphate</text>
        <dbReference type="Rhea" id="RHEA:10628"/>
        <dbReference type="Rhea" id="RHEA-COMP:17343"/>
        <dbReference type="Rhea" id="RHEA-COMP:17344"/>
        <dbReference type="ChEBI" id="CHEBI:43474"/>
        <dbReference type="ChEBI" id="CHEBI:57930"/>
        <dbReference type="ChEBI" id="CHEBI:173114"/>
        <dbReference type="EC" id="2.7.7.56"/>
    </reaction>
</comment>
<dbReference type="EC" id="2.7.7.56" evidence="17"/>
<reference evidence="22 30" key="5">
    <citation type="submission" date="2023-06" db="EMBL/GenBank/DDBJ databases">
        <title>Acute promotion of culturable opportunistic pathogens and persistent increase of antibiotic resistance following antibiotic exposure in mouse gut microbiota.</title>
        <authorList>
            <person name="Li L."/>
            <person name="Wang B."/>
            <person name="Sun Y."/>
            <person name="Wang M."/>
            <person name="Xu H."/>
        </authorList>
    </citation>
    <scope>NUCLEOTIDE SEQUENCE [LARGE SCALE GENOMIC DNA]</scope>
    <source>
        <strain evidence="22 30">CRI2_2</strain>
    </source>
</reference>
<evidence type="ECO:0000256" key="16">
    <source>
        <dbReference type="ARBA" id="ARBA00052017"/>
    </source>
</evidence>
<feature type="binding site" evidence="18">
    <location>
        <begin position="401"/>
        <end position="404"/>
    </location>
    <ligand>
        <name>substrate</name>
    </ligand>
</feature>
<evidence type="ECO:0000256" key="9">
    <source>
        <dbReference type="ARBA" id="ARBA00022723"/>
    </source>
</evidence>
<keyword evidence="10 18" id="KW-0547">Nucleotide-binding</keyword>
<evidence type="ECO:0000313" key="25">
    <source>
        <dbReference type="EMBL" id="QOG27441.1"/>
    </source>
</evidence>
<evidence type="ECO:0000256" key="17">
    <source>
        <dbReference type="HAMAP-Rule" id="MF_00564"/>
    </source>
</evidence>
<evidence type="ECO:0000256" key="1">
    <source>
        <dbReference type="ARBA" id="ARBA00006678"/>
    </source>
</evidence>
<dbReference type="PANTHER" id="PTHR11953:SF0">
    <property type="entry name" value="EXOSOME COMPLEX COMPONENT RRP41"/>
    <property type="match status" value="1"/>
</dbReference>
<evidence type="ECO:0000256" key="6">
    <source>
        <dbReference type="ARBA" id="ARBA00022679"/>
    </source>
</evidence>
<dbReference type="EMBL" id="JARPZN010000005">
    <property type="protein sequence ID" value="MDT2690453.1"/>
    <property type="molecule type" value="Genomic_DNA"/>
</dbReference>
<evidence type="ECO:0000313" key="24">
    <source>
        <dbReference type="EMBL" id="MXS26328.1"/>
    </source>
</evidence>
<dbReference type="SUPFAM" id="SSF54211">
    <property type="entry name" value="Ribosomal protein S5 domain 2-like"/>
    <property type="match status" value="1"/>
</dbReference>
<dbReference type="Proteomes" id="UP000254807">
    <property type="component" value="Unassembled WGS sequence"/>
</dbReference>
<dbReference type="GO" id="GO:0000175">
    <property type="term" value="F:3'-5'-RNA exonuclease activity"/>
    <property type="evidence" value="ECO:0007669"/>
    <property type="project" value="UniProtKB-UniRule"/>
</dbReference>
<evidence type="ECO:0000256" key="18">
    <source>
        <dbReference type="HAMAP-Rule" id="MF_01405"/>
    </source>
</evidence>
<reference evidence="23" key="4">
    <citation type="submission" date="2023-03" db="EMBL/GenBank/DDBJ databases">
        <authorList>
            <person name="Shen W."/>
            <person name="Cai J."/>
        </authorList>
    </citation>
    <scope>NUCLEOTIDE SEQUENCE</scope>
    <source>
        <strain evidence="23">K69-2</strain>
    </source>
</reference>
<comment type="subunit">
    <text evidence="3 18">Homodimer.</text>
</comment>
<evidence type="ECO:0000256" key="5">
    <source>
        <dbReference type="ARBA" id="ARBA00022555"/>
    </source>
</evidence>
<gene>
    <name evidence="17 26" type="primary">rph</name>
    <name evidence="25" type="ORF">EGM181_09370</name>
    <name evidence="24" type="ORF">GTI89_09685</name>
    <name evidence="26" type="ORF">NCTC12360_00784</name>
    <name evidence="23" type="ORF">P7E30_09590</name>
    <name evidence="22" type="ORF">QRX88_16120</name>
</gene>
<evidence type="ECO:0000256" key="13">
    <source>
        <dbReference type="ARBA" id="ARBA00022884"/>
    </source>
</evidence>
<evidence type="ECO:0000313" key="29">
    <source>
        <dbReference type="Proteomes" id="UP000516696"/>
    </source>
</evidence>
<dbReference type="Pfam" id="PF01725">
    <property type="entry name" value="Ham1p_like"/>
    <property type="match status" value="1"/>
</dbReference>
<dbReference type="Proteomes" id="UP001241571">
    <property type="component" value="Unassembled WGS sequence"/>
</dbReference>
<feature type="binding site" evidence="18">
    <location>
        <position position="318"/>
    </location>
    <ligand>
        <name>Mg(2+)</name>
        <dbReference type="ChEBI" id="CHEBI:18420"/>
    </ligand>
</feature>
<dbReference type="GO" id="GO:0036220">
    <property type="term" value="F:ITP diphosphatase activity"/>
    <property type="evidence" value="ECO:0007669"/>
    <property type="project" value="UniProtKB-UniRule"/>
</dbReference>
<proteinExistence type="inferred from homology"/>
<dbReference type="EMBL" id="WVTI01000007">
    <property type="protein sequence ID" value="MXS26328.1"/>
    <property type="molecule type" value="Genomic_DNA"/>
</dbReference>
<dbReference type="Gene3D" id="3.90.950.10">
    <property type="match status" value="1"/>
</dbReference>
<dbReference type="GO" id="GO:0016075">
    <property type="term" value="P:rRNA catabolic process"/>
    <property type="evidence" value="ECO:0007669"/>
    <property type="project" value="UniProtKB-UniRule"/>
</dbReference>
<keyword evidence="8 17" id="KW-0548">Nucleotidyltransferase</keyword>
<dbReference type="GO" id="GO:0009117">
    <property type="term" value="P:nucleotide metabolic process"/>
    <property type="evidence" value="ECO:0007669"/>
    <property type="project" value="UniProtKB-KW"/>
</dbReference>
<dbReference type="AlphaFoldDB" id="A0A1L8U0P4"/>
<evidence type="ECO:0000313" key="26">
    <source>
        <dbReference type="EMBL" id="STD82360.1"/>
    </source>
</evidence>
<dbReference type="GO" id="GO:0008033">
    <property type="term" value="P:tRNA processing"/>
    <property type="evidence" value="ECO:0007669"/>
    <property type="project" value="UniProtKB-UniRule"/>
</dbReference>
<feature type="domain" description="Exoribonuclease phosphorolytic" evidence="21">
    <location>
        <begin position="160"/>
        <end position="222"/>
    </location>
</feature>
<dbReference type="NCBIfam" id="NF011397">
    <property type="entry name" value="PRK14822.1"/>
    <property type="match status" value="1"/>
</dbReference>
<dbReference type="InterPro" id="IPR050080">
    <property type="entry name" value="RNase_PH"/>
</dbReference>
<keyword evidence="6 17" id="KW-0808">Transferase</keyword>
<protein>
    <recommendedName>
        <fullName evidence="17 18">Multifunctional fusion protein</fullName>
    </recommendedName>
    <domain>
        <recommendedName>
            <fullName evidence="18">dITP/XTP pyrophosphatase</fullName>
            <ecNumber evidence="18">3.6.1.66</ecNumber>
        </recommendedName>
        <alternativeName>
            <fullName evidence="18">Non-canonical purine NTP pyrophosphatase</fullName>
        </alternativeName>
        <alternativeName>
            <fullName evidence="18">Non-standard purine NTP pyrophosphatase</fullName>
        </alternativeName>
        <alternativeName>
            <fullName evidence="18">Nucleoside-triphosphate diphosphatase</fullName>
        </alternativeName>
        <alternativeName>
            <fullName evidence="18">Nucleoside-triphosphate pyrophosphatase</fullName>
            <shortName evidence="18">NTPase</shortName>
        </alternativeName>
    </domain>
    <domain>
        <recommendedName>
            <fullName evidence="17">Ribonuclease PH</fullName>
            <shortName evidence="17">RNase PH</shortName>
            <ecNumber evidence="17">2.7.7.56</ecNumber>
        </recommendedName>
        <alternativeName>
            <fullName evidence="17">tRNA nucleotidyltransferase</fullName>
        </alternativeName>
    </domain>
</protein>
<evidence type="ECO:0000313" key="27">
    <source>
        <dbReference type="Proteomes" id="UP000254807"/>
    </source>
</evidence>
<dbReference type="InterPro" id="IPR020568">
    <property type="entry name" value="Ribosomal_Su5_D2-typ_SF"/>
</dbReference>
<dbReference type="CDD" id="cd00515">
    <property type="entry name" value="HAM1"/>
    <property type="match status" value="1"/>
</dbReference>
<dbReference type="NCBIfam" id="TIGR01966">
    <property type="entry name" value="RNasePH"/>
    <property type="match status" value="1"/>
</dbReference>
<evidence type="ECO:0000313" key="28">
    <source>
        <dbReference type="Proteomes" id="UP000439965"/>
    </source>
</evidence>
<evidence type="ECO:0000259" key="20">
    <source>
        <dbReference type="Pfam" id="PF01138"/>
    </source>
</evidence>
<evidence type="ECO:0000256" key="8">
    <source>
        <dbReference type="ARBA" id="ARBA00022695"/>
    </source>
</evidence>
<accession>A0A1L8U0P4</accession>
<comment type="function">
    <text evidence="18">Pyrophosphatase that catalyzes the hydrolysis of nucleoside triphosphates to their monophosphate derivatives, with a high preference for the non-canonical purine nucleotides XTP (xanthosine triphosphate), dITP (deoxyinosine triphosphate) and ITP. Seems to function as a house-cleaning enzyme that removes non-canonical purine nucleotides from the nucleotide pool, thus preventing their incorporation into DNA/RNA and avoiding chromosomal lesions.</text>
</comment>
<keyword evidence="12 18" id="KW-0460">Magnesium</keyword>
<feature type="binding site" evidence="18">
    <location>
        <begin position="429"/>
        <end position="430"/>
    </location>
    <ligand>
        <name>substrate</name>
    </ligand>
</feature>
<dbReference type="GO" id="GO:0000166">
    <property type="term" value="F:nucleotide binding"/>
    <property type="evidence" value="ECO:0007669"/>
    <property type="project" value="UniProtKB-KW"/>
</dbReference>
<dbReference type="Proteomes" id="UP000439965">
    <property type="component" value="Unassembled WGS sequence"/>
</dbReference>
<dbReference type="InterPro" id="IPR020922">
    <property type="entry name" value="dITP/XTP_pyrophosphatase"/>
</dbReference>
<feature type="active site" description="Proton acceptor" evidence="18">
    <location>
        <position position="318"/>
    </location>
</feature>
<evidence type="ECO:0000313" key="22">
    <source>
        <dbReference type="EMBL" id="MDL4937229.1"/>
    </source>
</evidence>
<keyword evidence="11 18" id="KW-0378">Hydrolase</keyword>
<keyword evidence="5 17" id="KW-0820">tRNA-binding</keyword>
<feature type="binding site" evidence="17">
    <location>
        <begin position="124"/>
        <end position="126"/>
    </location>
    <ligand>
        <name>phosphate</name>
        <dbReference type="ChEBI" id="CHEBI:43474"/>
        <note>substrate</note>
    </ligand>
</feature>
<dbReference type="EC" id="3.6.1.66" evidence="18"/>
<dbReference type="NCBIfam" id="TIGR00042">
    <property type="entry name" value="RdgB/HAM1 family non-canonical purine NTP pyrophosphatase"/>
    <property type="match status" value="1"/>
</dbReference>
<dbReference type="EMBL" id="CP050485">
    <property type="protein sequence ID" value="QOG27441.1"/>
    <property type="molecule type" value="Genomic_DNA"/>
</dbReference>
<dbReference type="InterPro" id="IPR002381">
    <property type="entry name" value="RNase_PH_bac-type"/>
</dbReference>
<dbReference type="Pfam" id="PF01138">
    <property type="entry name" value="RNase_PH"/>
    <property type="match status" value="1"/>
</dbReference>
<reference evidence="26 27" key="1">
    <citation type="submission" date="2018-06" db="EMBL/GenBank/DDBJ databases">
        <authorList>
            <consortium name="Pathogen Informatics"/>
            <person name="Doyle S."/>
        </authorList>
    </citation>
    <scope>NUCLEOTIDE SEQUENCE [LARGE SCALE GENOMIC DNA]</scope>
    <source>
        <strain evidence="26 27">NCTC12360</strain>
    </source>
</reference>
<dbReference type="FunFam" id="3.90.950.10:FF:000001">
    <property type="entry name" value="dITP/XTP pyrophosphatase"/>
    <property type="match status" value="1"/>
</dbReference>
<dbReference type="OrthoDB" id="9807456at2"/>
<dbReference type="GO" id="GO:0017111">
    <property type="term" value="F:ribonucleoside triphosphate phosphatase activity"/>
    <property type="evidence" value="ECO:0007669"/>
    <property type="project" value="InterPro"/>
</dbReference>
<evidence type="ECO:0000256" key="7">
    <source>
        <dbReference type="ARBA" id="ARBA00022694"/>
    </source>
</evidence>
<comment type="similarity">
    <text evidence="2 18 19">Belongs to the HAM1 NTPase family.</text>
</comment>
<dbReference type="EMBL" id="JASUBT010000014">
    <property type="protein sequence ID" value="MDL4937229.1"/>
    <property type="molecule type" value="Genomic_DNA"/>
</dbReference>
<evidence type="ECO:0000256" key="15">
    <source>
        <dbReference type="ARBA" id="ARBA00051875"/>
    </source>
</evidence>
<dbReference type="InterPro" id="IPR002637">
    <property type="entry name" value="RdgB/HAM1"/>
</dbReference>
<feature type="domain" description="Exoribonuclease phosphorolytic" evidence="20">
    <location>
        <begin position="11"/>
        <end position="140"/>
    </location>
</feature>
<dbReference type="SUPFAM" id="SSF52972">
    <property type="entry name" value="ITPase-like"/>
    <property type="match status" value="1"/>
</dbReference>
<keyword evidence="7 17" id="KW-0819">tRNA processing</keyword>
<organism evidence="26 27">
    <name type="scientific">Enterococcus gallinarum</name>
    <dbReference type="NCBI Taxonomy" id="1353"/>
    <lineage>
        <taxon>Bacteria</taxon>
        <taxon>Bacillati</taxon>
        <taxon>Bacillota</taxon>
        <taxon>Bacilli</taxon>
        <taxon>Lactobacillales</taxon>
        <taxon>Enterococcaceae</taxon>
        <taxon>Enterococcus</taxon>
    </lineage>
</organism>
<dbReference type="GO" id="GO:0009022">
    <property type="term" value="F:tRNA nucleotidyltransferase activity"/>
    <property type="evidence" value="ECO:0007669"/>
    <property type="project" value="UniProtKB-UniRule"/>
</dbReference>
<dbReference type="Proteomes" id="UP000516696">
    <property type="component" value="Chromosome"/>
</dbReference>
<evidence type="ECO:0000259" key="21">
    <source>
        <dbReference type="Pfam" id="PF03725"/>
    </source>
</evidence>
<evidence type="ECO:0000256" key="14">
    <source>
        <dbReference type="ARBA" id="ARBA00023080"/>
    </source>
</evidence>
<keyword evidence="13" id="KW-0694">RNA-binding</keyword>
<evidence type="ECO:0000313" key="30">
    <source>
        <dbReference type="Proteomes" id="UP001241571"/>
    </source>
</evidence>
<feature type="binding site" evidence="18">
    <location>
        <position position="289"/>
    </location>
    <ligand>
        <name>Mg(2+)</name>
        <dbReference type="ChEBI" id="CHEBI:18420"/>
    </ligand>
</feature>
<dbReference type="GO" id="GO:0035870">
    <property type="term" value="F:dITP diphosphatase activity"/>
    <property type="evidence" value="ECO:0007669"/>
    <property type="project" value="UniProtKB-UniRule"/>
</dbReference>
<evidence type="ECO:0000256" key="2">
    <source>
        <dbReference type="ARBA" id="ARBA00008023"/>
    </source>
</evidence>
<dbReference type="SUPFAM" id="SSF55666">
    <property type="entry name" value="Ribonuclease PH domain 2-like"/>
    <property type="match status" value="1"/>
</dbReference>
<dbReference type="GO" id="GO:0009146">
    <property type="term" value="P:purine nucleoside triphosphate catabolic process"/>
    <property type="evidence" value="ECO:0007669"/>
    <property type="project" value="UniProtKB-UniRule"/>
</dbReference>
<feature type="binding site" evidence="18">
    <location>
        <position position="424"/>
    </location>
    <ligand>
        <name>substrate</name>
    </ligand>
</feature>
<dbReference type="Gene3D" id="3.30.230.70">
    <property type="entry name" value="GHMP Kinase, N-terminal domain"/>
    <property type="match status" value="1"/>
</dbReference>
<comment type="similarity">
    <text evidence="1 17">Belongs to the RNase PH family.</text>
</comment>
<dbReference type="InterPro" id="IPR018336">
    <property type="entry name" value="RNase_PH_CS"/>
</dbReference>
<dbReference type="PANTHER" id="PTHR11953">
    <property type="entry name" value="EXOSOME COMPLEX COMPONENT"/>
    <property type="match status" value="1"/>
</dbReference>
<dbReference type="HAMAP" id="MF_00564">
    <property type="entry name" value="RNase_PH"/>
    <property type="match status" value="1"/>
</dbReference>
<comment type="subunit">
    <text evidence="17">Homohexameric ring arranged as a trimer of dimers.</text>
</comment>
<dbReference type="Pfam" id="PF03725">
    <property type="entry name" value="RNase_PH_C"/>
    <property type="match status" value="1"/>
</dbReference>
<evidence type="ECO:0000256" key="19">
    <source>
        <dbReference type="RuleBase" id="RU003781"/>
    </source>
</evidence>
<dbReference type="Proteomes" id="UP001183682">
    <property type="component" value="Unassembled WGS sequence"/>
</dbReference>
<comment type="catalytic activity">
    <reaction evidence="16 18">
        <text>XTP + H2O = XMP + diphosphate + H(+)</text>
        <dbReference type="Rhea" id="RHEA:28610"/>
        <dbReference type="ChEBI" id="CHEBI:15377"/>
        <dbReference type="ChEBI" id="CHEBI:15378"/>
        <dbReference type="ChEBI" id="CHEBI:33019"/>
        <dbReference type="ChEBI" id="CHEBI:57464"/>
        <dbReference type="ChEBI" id="CHEBI:61314"/>
        <dbReference type="EC" id="3.6.1.66"/>
    </reaction>
</comment>
<dbReference type="GO" id="GO:0031125">
    <property type="term" value="P:rRNA 3'-end processing"/>
    <property type="evidence" value="ECO:0007669"/>
    <property type="project" value="UniProtKB-ARBA"/>
</dbReference>
<comment type="catalytic activity">
    <reaction evidence="18">
        <text>ITP + H2O = IMP + diphosphate + H(+)</text>
        <dbReference type="Rhea" id="RHEA:29399"/>
        <dbReference type="ChEBI" id="CHEBI:15377"/>
        <dbReference type="ChEBI" id="CHEBI:15378"/>
        <dbReference type="ChEBI" id="CHEBI:33019"/>
        <dbReference type="ChEBI" id="CHEBI:58053"/>
        <dbReference type="ChEBI" id="CHEBI:61402"/>
        <dbReference type="EC" id="3.6.1.66"/>
    </reaction>
</comment>
<evidence type="ECO:0000256" key="12">
    <source>
        <dbReference type="ARBA" id="ARBA00022842"/>
    </source>
</evidence>
<evidence type="ECO:0000313" key="23">
    <source>
        <dbReference type="EMBL" id="MDT2690453.1"/>
    </source>
</evidence>
<dbReference type="GO" id="GO:0036222">
    <property type="term" value="F:XTP diphosphatase activity"/>
    <property type="evidence" value="ECO:0007669"/>
    <property type="project" value="UniProtKB-UniRule"/>
</dbReference>
<dbReference type="InterPro" id="IPR027408">
    <property type="entry name" value="PNPase/RNase_PH_dom_sf"/>
</dbReference>
<dbReference type="FunFam" id="3.30.230.70:FF:000003">
    <property type="entry name" value="Ribonuclease PH"/>
    <property type="match status" value="1"/>
</dbReference>
<comment type="function">
    <text evidence="17">Phosphorolytic 3'-5' exoribonuclease that plays an important role in tRNA 3'-end maturation. Removes nucleotide residues following the 3'-CCA terminus of tRNAs; can also add nucleotides to the ends of RNA molecules by using nucleoside diphosphates as substrates, but this may not be physiologically important. Probably plays a role in initiation of 16S rRNA degradation (leading to ribosome degradation) during starvation.</text>
</comment>
<dbReference type="EMBL" id="UFYW01000001">
    <property type="protein sequence ID" value="STD82360.1"/>
    <property type="molecule type" value="Genomic_DNA"/>
</dbReference>
<dbReference type="GO" id="GO:0000049">
    <property type="term" value="F:tRNA binding"/>
    <property type="evidence" value="ECO:0007669"/>
    <property type="project" value="UniProtKB-UniRule"/>
</dbReference>
<dbReference type="GO" id="GO:0046872">
    <property type="term" value="F:metal ion binding"/>
    <property type="evidence" value="ECO:0007669"/>
    <property type="project" value="UniProtKB-KW"/>
</dbReference>
<name>A0A1L8U0P4_ENTGA</name>
<reference evidence="24 28" key="2">
    <citation type="submission" date="2019-04" db="EMBL/GenBank/DDBJ databases">
        <title>Step-wise assembly of the neonatal virome modulated by breast feeding.</title>
        <authorList>
            <person name="Liang G."/>
            <person name="Bushman F."/>
        </authorList>
    </citation>
    <scope>NUCLEOTIDE SEQUENCE [LARGE SCALE GENOMIC DNA]</scope>
    <source>
        <strain evidence="24 28">E3404</strain>
    </source>
</reference>
<dbReference type="RefSeq" id="WP_003126673.1">
    <property type="nucleotide sequence ID" value="NZ_BSYC01000001.1"/>
</dbReference>
<evidence type="ECO:0000256" key="3">
    <source>
        <dbReference type="ARBA" id="ARBA00011738"/>
    </source>
</evidence>
<dbReference type="InterPro" id="IPR036345">
    <property type="entry name" value="ExoRNase_PH_dom2_sf"/>
</dbReference>
<comment type="catalytic activity">
    <reaction evidence="15 18">
        <text>dITP + H2O = dIMP + diphosphate + H(+)</text>
        <dbReference type="Rhea" id="RHEA:28342"/>
        <dbReference type="ChEBI" id="CHEBI:15377"/>
        <dbReference type="ChEBI" id="CHEBI:15378"/>
        <dbReference type="ChEBI" id="CHEBI:33019"/>
        <dbReference type="ChEBI" id="CHEBI:61194"/>
        <dbReference type="ChEBI" id="CHEBI:61382"/>
        <dbReference type="EC" id="3.6.1.66"/>
    </reaction>
</comment>
<dbReference type="InterPro" id="IPR015847">
    <property type="entry name" value="ExoRNase_PH_dom2"/>
</dbReference>
<feature type="binding site" evidence="17">
    <location>
        <position position="86"/>
    </location>
    <ligand>
        <name>phosphate</name>
        <dbReference type="ChEBI" id="CHEBI:43474"/>
        <note>substrate</note>
    </ligand>
</feature>
<keyword evidence="27" id="KW-1185">Reference proteome</keyword>
<dbReference type="InterPro" id="IPR029001">
    <property type="entry name" value="ITPase-like_fam"/>
</dbReference>
<sequence>MRHDGRKAGSIRPVEIKTNVFKHPEGSVVISFGDTTVICSATIEDRVPPFLRDSGKGWVTAEYSMLPRATNTRNRRESAKGKLSGRTMEIQRLIARSLRAVVDLEKLGERSIVVDCDVIQADGGTRTASITGAFVALRLAIDQLLTNHELTEDPIKEHLAAISVGILPDNTCVTDLDYEEDSAAAVDMNLVMTESGRFIEIQGTGEEATFDGQQLNEMLIYGKTAIEELIAYQKEALLIQEQPQYVIPEKTIVIATGNPGKAREFTAVFGAAGYDVRTLKDYPALPDVEETGTTFEENARLKAETIAKILGRPVLADDSGLKVDALGGRPGVYSARFAGEQKSDAANNAKLLYELTDIPDEQRTAQFHCTLVFAAPDKESLVVAADWPGRIGRIPRGENGFGYDPLFIPVGSDKTAAEMSGEEKNQVSHRGQAIAKLRNVWQEWLEGEQA</sequence>
<dbReference type="CDD" id="cd11362">
    <property type="entry name" value="RNase_PH_bact"/>
    <property type="match status" value="1"/>
</dbReference>
<dbReference type="PROSITE" id="PS01277">
    <property type="entry name" value="RIBONUCLEASE_PH"/>
    <property type="match status" value="1"/>
</dbReference>
<feature type="binding site" evidence="18">
    <location>
        <begin position="256"/>
        <end position="261"/>
    </location>
    <ligand>
        <name>substrate</name>
    </ligand>
</feature>
<dbReference type="InterPro" id="IPR001247">
    <property type="entry name" value="ExoRNase_PH_dom1"/>
</dbReference>
<keyword evidence="4 17" id="KW-0698">rRNA processing</keyword>
<keyword evidence="14 18" id="KW-0546">Nucleotide metabolism</keyword>